<protein>
    <submittedName>
        <fullName evidence="2">Uncharacterized protein</fullName>
    </submittedName>
</protein>
<dbReference type="AlphaFoldDB" id="A0A8I2YC02"/>
<name>A0A8I2YC02_9AGAM</name>
<evidence type="ECO:0000256" key="1">
    <source>
        <dbReference type="SAM" id="MobiDB-lite"/>
    </source>
</evidence>
<comment type="caution">
    <text evidence="2">The sequence shown here is derived from an EMBL/GenBank/DDBJ whole genome shotgun (WGS) entry which is preliminary data.</text>
</comment>
<gene>
    <name evidence="2" type="ORF">JVT61DRAFT_1519</name>
</gene>
<accession>A0A8I2YC02</accession>
<evidence type="ECO:0000313" key="2">
    <source>
        <dbReference type="EMBL" id="KAG6369075.1"/>
    </source>
</evidence>
<evidence type="ECO:0000313" key="3">
    <source>
        <dbReference type="Proteomes" id="UP000683000"/>
    </source>
</evidence>
<keyword evidence="3" id="KW-1185">Reference proteome</keyword>
<sequence>MQDKPFQGEYTALIGCRPPSQKGSNISSKTPMEVPSLQSPELDIHPELPLESVPLPPLEISPTILSTSQDLKSEHIEETPAPLPSIVSFGELSMSLSTTVELSSEKESL</sequence>
<organism evidence="2 3">
    <name type="scientific">Boletus reticuloceps</name>
    <dbReference type="NCBI Taxonomy" id="495285"/>
    <lineage>
        <taxon>Eukaryota</taxon>
        <taxon>Fungi</taxon>
        <taxon>Dikarya</taxon>
        <taxon>Basidiomycota</taxon>
        <taxon>Agaricomycotina</taxon>
        <taxon>Agaricomycetes</taxon>
        <taxon>Agaricomycetidae</taxon>
        <taxon>Boletales</taxon>
        <taxon>Boletineae</taxon>
        <taxon>Boletaceae</taxon>
        <taxon>Boletoideae</taxon>
        <taxon>Boletus</taxon>
    </lineage>
</organism>
<feature type="region of interest" description="Disordered" evidence="1">
    <location>
        <begin position="1"/>
        <end position="39"/>
    </location>
</feature>
<dbReference type="EMBL" id="JAGFBS010000109">
    <property type="protein sequence ID" value="KAG6369075.1"/>
    <property type="molecule type" value="Genomic_DNA"/>
</dbReference>
<proteinExistence type="predicted"/>
<feature type="compositionally biased region" description="Polar residues" evidence="1">
    <location>
        <begin position="21"/>
        <end position="30"/>
    </location>
</feature>
<dbReference type="Proteomes" id="UP000683000">
    <property type="component" value="Unassembled WGS sequence"/>
</dbReference>
<reference evidence="2" key="1">
    <citation type="submission" date="2021-03" db="EMBL/GenBank/DDBJ databases">
        <title>Evolutionary innovations through gain and loss of genes in the ectomycorrhizal Boletales.</title>
        <authorList>
            <person name="Wu G."/>
            <person name="Miyauchi S."/>
            <person name="Morin E."/>
            <person name="Yang Z.-L."/>
            <person name="Xu J."/>
            <person name="Martin F.M."/>
        </authorList>
    </citation>
    <scope>NUCLEOTIDE SEQUENCE</scope>
    <source>
        <strain evidence="2">BR01</strain>
    </source>
</reference>